<dbReference type="InterPro" id="IPR017981">
    <property type="entry name" value="GPCR_2-like_7TM"/>
</dbReference>
<comment type="caution">
    <text evidence="13">The sequence shown here is derived from an EMBL/GenBank/DDBJ whole genome shotgun (WGS) entry which is preliminary data.</text>
</comment>
<evidence type="ECO:0000256" key="1">
    <source>
        <dbReference type="ARBA" id="ARBA00004141"/>
    </source>
</evidence>
<dbReference type="SUPFAM" id="SSF53474">
    <property type="entry name" value="alpha/beta-Hydrolases"/>
    <property type="match status" value="1"/>
</dbReference>
<dbReference type="PROSITE" id="PS00941">
    <property type="entry name" value="CARBOXYLESTERASE_B_2"/>
    <property type="match status" value="1"/>
</dbReference>
<protein>
    <submittedName>
        <fullName evidence="13">Juvenile hormone esterase</fullName>
    </submittedName>
</protein>
<sequence length="953" mass="105826">KLIGRHLRSHDGKGIRAFLGIPYAEPPVGDLRFRPPVAAKPWEDERLAVKDSDICIQRDPFRRDIEIQGSEDCLYLNVYTPQFPQSDEPLDVMVFFHGGGWQCGSGISAFYGPDHLMDHEIIYVGANFRLGPLGFLSTGQEDCPGNNGLKDQTMVLQWIQDNISAFGGDKNKVTIFGESAGGASVTYHMMSPLSKGLFHRGISQSGTNLDPWAQPAHETVAPKRAARLGEMVGCPKIGNSWSEMLKCLRKSEAADITKAFYNFFEWDTDPMIPFPPVVEPDIPGAFITQHPRDVYEPHAISLPWMTGLTSDEGAMKSAPIINLPELYSDFNTNTEKALPIALNYNHHEKDVQETITKNIRKFYFNNGKLSKETHQNLTNLFTDGWFLAGMDEYLRIRLLGGNKRKSEPGPTYIYLFSHKGQASFTEIFKGGRENFYGTCHAEELQYLFPIGKELFISAAPSKQDTEVRKAITKLWVNFAKTGNPTPPETRLPKWNPAKGYPLDYLRIGNLYTEESPLIDMELGLMDERAEFWRKLQAHLPAKSFMETLYTGHIHGFPPSTNVSANTWASQGGIVALGVVLGSSISLVGLAFAFITYSLFSDLRSLAGTALLSLLASLFMGQLLFVVGVGGIQDAELCLSLSLALLFMKLASLCWLCCCCHHSLTLFRSNANLIPRPEAKMGRALAYYSLLSWGFPLIMVAVAAAFEYKENEHHISGQQVSSLIITELNSKNNCWLMKGSGYIFGFLIPSSILLFIGLYMAVTAKKISKMTAGMQIDSKVRNKLEKLRGLQINLFIRILLMFATVVTFGAIASLRNSTQFWCIYSIAQGVQGIVTTLLVTCNCKILKLYTTPRMHKNRKGRYSGLQDGEGGRYGVLSVTNPNYAEDADGLINDADSSLVKMNYSEGNLIERTDYKENTDNVKNDLINALSIAELSKSPLPQCQSASSSPSGRFL</sequence>
<evidence type="ECO:0000313" key="14">
    <source>
        <dbReference type="Proteomes" id="UP001151699"/>
    </source>
</evidence>
<feature type="non-terminal residue" evidence="13">
    <location>
        <position position="1"/>
    </location>
</feature>
<organism evidence="13 14">
    <name type="scientific">Pseudolycoriella hygida</name>
    <dbReference type="NCBI Taxonomy" id="35572"/>
    <lineage>
        <taxon>Eukaryota</taxon>
        <taxon>Metazoa</taxon>
        <taxon>Ecdysozoa</taxon>
        <taxon>Arthropoda</taxon>
        <taxon>Hexapoda</taxon>
        <taxon>Insecta</taxon>
        <taxon>Pterygota</taxon>
        <taxon>Neoptera</taxon>
        <taxon>Endopterygota</taxon>
        <taxon>Diptera</taxon>
        <taxon>Nematocera</taxon>
        <taxon>Sciaroidea</taxon>
        <taxon>Sciaridae</taxon>
        <taxon>Pseudolycoriella</taxon>
    </lineage>
</organism>
<dbReference type="InterPro" id="IPR019819">
    <property type="entry name" value="Carboxylesterase_B_CS"/>
</dbReference>
<dbReference type="GO" id="GO:0052689">
    <property type="term" value="F:carboxylic ester hydrolase activity"/>
    <property type="evidence" value="ECO:0007669"/>
    <property type="project" value="UniProtKB-KW"/>
</dbReference>
<evidence type="ECO:0000256" key="7">
    <source>
        <dbReference type="ARBA" id="ARBA00022989"/>
    </source>
</evidence>
<dbReference type="GO" id="GO:0007166">
    <property type="term" value="P:cell surface receptor signaling pathway"/>
    <property type="evidence" value="ECO:0007669"/>
    <property type="project" value="InterPro"/>
</dbReference>
<comment type="subcellular location">
    <subcellularLocation>
        <location evidence="1">Membrane</location>
        <topology evidence="1">Multi-pass membrane protein</topology>
    </subcellularLocation>
</comment>
<feature type="transmembrane region" description="Helical" evidence="11">
    <location>
        <begin position="825"/>
        <end position="848"/>
    </location>
</feature>
<dbReference type="Pfam" id="PF00135">
    <property type="entry name" value="COesterase"/>
    <property type="match status" value="1"/>
</dbReference>
<keyword evidence="8 11" id="KW-0472">Membrane</keyword>
<feature type="transmembrane region" description="Helical" evidence="11">
    <location>
        <begin position="793"/>
        <end position="813"/>
    </location>
</feature>
<dbReference type="PROSITE" id="PS50261">
    <property type="entry name" value="G_PROTEIN_RECEP_F2_4"/>
    <property type="match status" value="1"/>
</dbReference>
<dbReference type="PANTHER" id="PTHR11559">
    <property type="entry name" value="CARBOXYLESTERASE"/>
    <property type="match status" value="1"/>
</dbReference>
<evidence type="ECO:0000256" key="5">
    <source>
        <dbReference type="ARBA" id="ARBA00022692"/>
    </source>
</evidence>
<evidence type="ECO:0000256" key="4">
    <source>
        <dbReference type="ARBA" id="ARBA00022487"/>
    </source>
</evidence>
<name>A0A9Q0MSG2_9DIPT</name>
<comment type="similarity">
    <text evidence="2">Belongs to the type-B carboxylesterase/lipase family.</text>
</comment>
<keyword evidence="14" id="KW-1185">Reference proteome</keyword>
<feature type="transmembrane region" description="Helical" evidence="11">
    <location>
        <begin position="611"/>
        <end position="632"/>
    </location>
</feature>
<evidence type="ECO:0000256" key="9">
    <source>
        <dbReference type="ARBA" id="ARBA00023157"/>
    </source>
</evidence>
<dbReference type="AlphaFoldDB" id="A0A9Q0MSG2"/>
<feature type="transmembrane region" description="Helical" evidence="11">
    <location>
        <begin position="684"/>
        <end position="705"/>
    </location>
</feature>
<evidence type="ECO:0000259" key="12">
    <source>
        <dbReference type="PROSITE" id="PS50261"/>
    </source>
</evidence>
<keyword evidence="5 11" id="KW-0812">Transmembrane</keyword>
<keyword evidence="4" id="KW-0719">Serine esterase</keyword>
<dbReference type="OrthoDB" id="19653at2759"/>
<gene>
    <name evidence="13" type="primary">Tcjhe_4</name>
    <name evidence="13" type="ORF">Bhyg_15399</name>
</gene>
<comment type="similarity">
    <text evidence="3">Belongs to the 'GDXG' lipolytic enzyme family.</text>
</comment>
<dbReference type="EMBL" id="WJQU01000004">
    <property type="protein sequence ID" value="KAJ6636804.1"/>
    <property type="molecule type" value="Genomic_DNA"/>
</dbReference>
<feature type="domain" description="G-protein coupled receptors family 2 profile 2" evidence="12">
    <location>
        <begin position="574"/>
        <end position="761"/>
    </location>
</feature>
<proteinExistence type="inferred from homology"/>
<dbReference type="InterPro" id="IPR002168">
    <property type="entry name" value="Lipase_GDXG_HIS_AS"/>
</dbReference>
<evidence type="ECO:0000256" key="10">
    <source>
        <dbReference type="ARBA" id="ARBA00023180"/>
    </source>
</evidence>
<feature type="transmembrane region" description="Helical" evidence="11">
    <location>
        <begin position="741"/>
        <end position="761"/>
    </location>
</feature>
<evidence type="ECO:0000256" key="3">
    <source>
        <dbReference type="ARBA" id="ARBA00010515"/>
    </source>
</evidence>
<evidence type="ECO:0000256" key="6">
    <source>
        <dbReference type="ARBA" id="ARBA00022801"/>
    </source>
</evidence>
<dbReference type="InterPro" id="IPR002018">
    <property type="entry name" value="CarbesteraseB"/>
</dbReference>
<feature type="transmembrane region" description="Helical" evidence="11">
    <location>
        <begin position="638"/>
        <end position="663"/>
    </location>
</feature>
<evidence type="ECO:0000256" key="11">
    <source>
        <dbReference type="SAM" id="Phobius"/>
    </source>
</evidence>
<evidence type="ECO:0000256" key="8">
    <source>
        <dbReference type="ARBA" id="ARBA00023136"/>
    </source>
</evidence>
<keyword evidence="6" id="KW-0378">Hydrolase</keyword>
<accession>A0A9Q0MSG2</accession>
<dbReference type="FunFam" id="3.40.50.1820:FF:000092">
    <property type="entry name" value="Carboxylic ester hydrolase"/>
    <property type="match status" value="1"/>
</dbReference>
<feature type="transmembrane region" description="Helical" evidence="11">
    <location>
        <begin position="573"/>
        <end position="599"/>
    </location>
</feature>
<dbReference type="Proteomes" id="UP001151699">
    <property type="component" value="Chromosome C"/>
</dbReference>
<dbReference type="InterPro" id="IPR029058">
    <property type="entry name" value="AB_hydrolase_fold"/>
</dbReference>
<dbReference type="Pfam" id="PF00002">
    <property type="entry name" value="7tm_2"/>
    <property type="match status" value="1"/>
</dbReference>
<evidence type="ECO:0000256" key="2">
    <source>
        <dbReference type="ARBA" id="ARBA00005964"/>
    </source>
</evidence>
<dbReference type="GO" id="GO:0016020">
    <property type="term" value="C:membrane"/>
    <property type="evidence" value="ECO:0007669"/>
    <property type="project" value="UniProtKB-SubCell"/>
</dbReference>
<dbReference type="PROSITE" id="PS00122">
    <property type="entry name" value="CARBOXYLESTERASE_B_1"/>
    <property type="match status" value="1"/>
</dbReference>
<dbReference type="InterPro" id="IPR000832">
    <property type="entry name" value="GPCR_2_secretin-like"/>
</dbReference>
<dbReference type="PROSITE" id="PS01173">
    <property type="entry name" value="LIPASE_GDXG_HIS"/>
    <property type="match status" value="1"/>
</dbReference>
<keyword evidence="7 11" id="KW-1133">Transmembrane helix</keyword>
<keyword evidence="10" id="KW-0325">Glycoprotein</keyword>
<dbReference type="GO" id="GO:0004930">
    <property type="term" value="F:G protein-coupled receptor activity"/>
    <property type="evidence" value="ECO:0007669"/>
    <property type="project" value="InterPro"/>
</dbReference>
<dbReference type="Gene3D" id="3.40.50.1820">
    <property type="entry name" value="alpha/beta hydrolase"/>
    <property type="match status" value="1"/>
</dbReference>
<keyword evidence="9" id="KW-1015">Disulfide bond</keyword>
<evidence type="ECO:0000313" key="13">
    <source>
        <dbReference type="EMBL" id="KAJ6636804.1"/>
    </source>
</evidence>
<dbReference type="InterPro" id="IPR019826">
    <property type="entry name" value="Carboxylesterase_B_AS"/>
</dbReference>
<dbReference type="Gene3D" id="1.20.1070.10">
    <property type="entry name" value="Rhodopsin 7-helix transmembrane proteins"/>
    <property type="match status" value="1"/>
</dbReference>
<dbReference type="InterPro" id="IPR050309">
    <property type="entry name" value="Type-B_Carboxylest/Lipase"/>
</dbReference>
<reference evidence="13" key="1">
    <citation type="submission" date="2022-07" db="EMBL/GenBank/DDBJ databases">
        <authorList>
            <person name="Trinca V."/>
            <person name="Uliana J.V.C."/>
            <person name="Torres T.T."/>
            <person name="Ward R.J."/>
            <person name="Monesi N."/>
        </authorList>
    </citation>
    <scope>NUCLEOTIDE SEQUENCE</scope>
    <source>
        <strain evidence="13">HSMRA1968</strain>
        <tissue evidence="13">Whole embryos</tissue>
    </source>
</reference>